<gene>
    <name evidence="1" type="ORF">GCM10022419_090640</name>
</gene>
<evidence type="ECO:0000313" key="2">
    <source>
        <dbReference type="Proteomes" id="UP001500630"/>
    </source>
</evidence>
<keyword evidence="2" id="KW-1185">Reference proteome</keyword>
<dbReference type="Proteomes" id="UP001500630">
    <property type="component" value="Unassembled WGS sequence"/>
</dbReference>
<dbReference type="EMBL" id="BAABDQ010000028">
    <property type="protein sequence ID" value="GAA3593502.1"/>
    <property type="molecule type" value="Genomic_DNA"/>
</dbReference>
<protein>
    <submittedName>
        <fullName evidence="1">Uncharacterized protein</fullName>
    </submittedName>
</protein>
<reference evidence="2" key="1">
    <citation type="journal article" date="2019" name="Int. J. Syst. Evol. Microbiol.">
        <title>The Global Catalogue of Microorganisms (GCM) 10K type strain sequencing project: providing services to taxonomists for standard genome sequencing and annotation.</title>
        <authorList>
            <consortium name="The Broad Institute Genomics Platform"/>
            <consortium name="The Broad Institute Genome Sequencing Center for Infectious Disease"/>
            <person name="Wu L."/>
            <person name="Ma J."/>
        </authorList>
    </citation>
    <scope>NUCLEOTIDE SEQUENCE [LARGE SCALE GENOMIC DNA]</scope>
    <source>
        <strain evidence="2">JCM 17326</strain>
    </source>
</reference>
<comment type="caution">
    <text evidence="1">The sequence shown here is derived from an EMBL/GenBank/DDBJ whole genome shotgun (WGS) entry which is preliminary data.</text>
</comment>
<sequence length="104" mass="10447">MMAVPTLLVEAFRGLGGAAELMAVPTVEALGGGAAVEVLGLRLGWRRGSRAGAGLRLAAIGCAALGVPCPPVSVTSSVQALRDHGPRLWVSDRQPGVLTLPPGA</sequence>
<organism evidence="1 2">
    <name type="scientific">Nonomuraea rosea</name>
    <dbReference type="NCBI Taxonomy" id="638574"/>
    <lineage>
        <taxon>Bacteria</taxon>
        <taxon>Bacillati</taxon>
        <taxon>Actinomycetota</taxon>
        <taxon>Actinomycetes</taxon>
        <taxon>Streptosporangiales</taxon>
        <taxon>Streptosporangiaceae</taxon>
        <taxon>Nonomuraea</taxon>
    </lineage>
</organism>
<accession>A0ABP6YZ64</accession>
<proteinExistence type="predicted"/>
<evidence type="ECO:0000313" key="1">
    <source>
        <dbReference type="EMBL" id="GAA3593502.1"/>
    </source>
</evidence>
<name>A0ABP6YZ64_9ACTN</name>